<name>A0A8S1D3Q2_9INSE</name>
<feature type="compositionally biased region" description="Low complexity" evidence="1">
    <location>
        <begin position="38"/>
        <end position="49"/>
    </location>
</feature>
<accession>A0A8S1D3Q2</accession>
<dbReference type="GO" id="GO:0016477">
    <property type="term" value="P:cell migration"/>
    <property type="evidence" value="ECO:0007669"/>
    <property type="project" value="TreeGrafter"/>
</dbReference>
<evidence type="ECO:0000313" key="2">
    <source>
        <dbReference type="EMBL" id="CAB3375514.1"/>
    </source>
</evidence>
<dbReference type="AlphaFoldDB" id="A0A8S1D3Q2"/>
<reference evidence="2 3" key="1">
    <citation type="submission" date="2020-04" db="EMBL/GenBank/DDBJ databases">
        <authorList>
            <person name="Alioto T."/>
            <person name="Alioto T."/>
            <person name="Gomez Garrido J."/>
        </authorList>
    </citation>
    <scope>NUCLEOTIDE SEQUENCE [LARGE SCALE GENOMIC DNA]</scope>
</reference>
<evidence type="ECO:0000256" key="1">
    <source>
        <dbReference type="SAM" id="MobiDB-lite"/>
    </source>
</evidence>
<keyword evidence="3" id="KW-1185">Reference proteome</keyword>
<dbReference type="OrthoDB" id="120383at2759"/>
<feature type="region of interest" description="Disordered" evidence="1">
    <location>
        <begin position="1"/>
        <end position="62"/>
    </location>
</feature>
<dbReference type="GO" id="GO:0005096">
    <property type="term" value="F:GTPase activator activity"/>
    <property type="evidence" value="ECO:0007669"/>
    <property type="project" value="TreeGrafter"/>
</dbReference>
<dbReference type="GO" id="GO:0097060">
    <property type="term" value="C:synaptic membrane"/>
    <property type="evidence" value="ECO:0007669"/>
    <property type="project" value="TreeGrafter"/>
</dbReference>
<dbReference type="Proteomes" id="UP000494165">
    <property type="component" value="Unassembled WGS sequence"/>
</dbReference>
<dbReference type="PANTHER" id="PTHR46150:SF3">
    <property type="entry name" value="RHO GTPASE-ACTIVATING PROTEIN 100F"/>
    <property type="match status" value="1"/>
</dbReference>
<proteinExistence type="predicted"/>
<dbReference type="EMBL" id="CADEPI010000114">
    <property type="protein sequence ID" value="CAB3375514.1"/>
    <property type="molecule type" value="Genomic_DNA"/>
</dbReference>
<dbReference type="InterPro" id="IPR052118">
    <property type="entry name" value="Rho-GAP_regulator"/>
</dbReference>
<dbReference type="GO" id="GO:0046578">
    <property type="term" value="P:regulation of Ras protein signal transduction"/>
    <property type="evidence" value="ECO:0007669"/>
    <property type="project" value="TreeGrafter"/>
</dbReference>
<dbReference type="GO" id="GO:0030030">
    <property type="term" value="P:cell projection organization"/>
    <property type="evidence" value="ECO:0007669"/>
    <property type="project" value="TreeGrafter"/>
</dbReference>
<protein>
    <submittedName>
        <fullName evidence="2">Uncharacterized protein</fullName>
    </submittedName>
</protein>
<dbReference type="PANTHER" id="PTHR46150">
    <property type="entry name" value="RHO GTPASE-ACTIVATING PROTEIN 100F"/>
    <property type="match status" value="1"/>
</dbReference>
<evidence type="ECO:0000313" key="3">
    <source>
        <dbReference type="Proteomes" id="UP000494165"/>
    </source>
</evidence>
<organism evidence="2 3">
    <name type="scientific">Cloeon dipterum</name>
    <dbReference type="NCBI Taxonomy" id="197152"/>
    <lineage>
        <taxon>Eukaryota</taxon>
        <taxon>Metazoa</taxon>
        <taxon>Ecdysozoa</taxon>
        <taxon>Arthropoda</taxon>
        <taxon>Hexapoda</taxon>
        <taxon>Insecta</taxon>
        <taxon>Pterygota</taxon>
        <taxon>Palaeoptera</taxon>
        <taxon>Ephemeroptera</taxon>
        <taxon>Pisciforma</taxon>
        <taxon>Baetidae</taxon>
        <taxon>Cloeon</taxon>
    </lineage>
</organism>
<comment type="caution">
    <text evidence="2">The sequence shown here is derived from an EMBL/GenBank/DDBJ whole genome shotgun (WGS) entry which is preliminary data.</text>
</comment>
<sequence>MVGGTKEKKKKNETRFWNMFNHQGRDANPDLATSPRRQTQQQMQQQQTMGGLRPREPPPMVIQGDFRKVSGISTEIFRQIETVENDHDATTAAALEAVERRGEMVVRMLDPRHMGRAAQDAVKRFLMLQIFICFGLA</sequence>
<gene>
    <name evidence="2" type="ORF">CLODIP_2_CD14941</name>
</gene>